<name>U2G2L2_9GAMM</name>
<organism evidence="2 3">
    <name type="scientific">Salinisphaera shabanensis E1L3A</name>
    <dbReference type="NCBI Taxonomy" id="1033802"/>
    <lineage>
        <taxon>Bacteria</taxon>
        <taxon>Pseudomonadati</taxon>
        <taxon>Pseudomonadota</taxon>
        <taxon>Gammaproteobacteria</taxon>
        <taxon>Salinisphaerales</taxon>
        <taxon>Salinisphaeraceae</taxon>
        <taxon>Salinisphaera</taxon>
    </lineage>
</organism>
<feature type="signal peptide" evidence="1">
    <location>
        <begin position="1"/>
        <end position="28"/>
    </location>
</feature>
<keyword evidence="1" id="KW-0732">Signal</keyword>
<evidence type="ECO:0000313" key="3">
    <source>
        <dbReference type="Proteomes" id="UP000006242"/>
    </source>
</evidence>
<dbReference type="EMBL" id="AFNV02000003">
    <property type="protein sequence ID" value="ERJ20428.1"/>
    <property type="molecule type" value="Genomic_DNA"/>
</dbReference>
<accession>U2G2L2</accession>
<protein>
    <submittedName>
        <fullName evidence="2">Uncharacterized protein</fullName>
    </submittedName>
</protein>
<dbReference type="AlphaFoldDB" id="U2G2L2"/>
<evidence type="ECO:0000313" key="2">
    <source>
        <dbReference type="EMBL" id="ERJ20428.1"/>
    </source>
</evidence>
<proteinExistence type="predicted"/>
<keyword evidence="3" id="KW-1185">Reference proteome</keyword>
<gene>
    <name evidence="2" type="ORF">SSPSH_000538</name>
</gene>
<feature type="chain" id="PRO_5004628012" evidence="1">
    <location>
        <begin position="29"/>
        <end position="332"/>
    </location>
</feature>
<dbReference type="RefSeq" id="WP_021031327.1">
    <property type="nucleotide sequence ID" value="NZ_AFNV02000003.1"/>
</dbReference>
<reference evidence="2 3" key="1">
    <citation type="journal article" date="2011" name="J. Bacteriol.">
        <title>Genome sequence of Salinisphaera shabanensis, a gammaproteobacterium from the harsh, variable environment of the brine-seawater interface of the Shaban Deep in the Red Sea.</title>
        <authorList>
            <person name="Antunes A."/>
            <person name="Alam I."/>
            <person name="Bajic V.B."/>
            <person name="Stingl U."/>
        </authorList>
    </citation>
    <scope>NUCLEOTIDE SEQUENCE [LARGE SCALE GENOMIC DNA]</scope>
    <source>
        <strain evidence="2 3">E1L3A</strain>
    </source>
</reference>
<reference evidence="2 3" key="2">
    <citation type="journal article" date="2013" name="PLoS ONE">
        <title>INDIGO - INtegrated Data Warehouse of MIcrobial GenOmes with Examples from the Red Sea Extremophiles.</title>
        <authorList>
            <person name="Alam I."/>
            <person name="Antunes A."/>
            <person name="Kamau A.A."/>
            <person name="Ba Alawi W."/>
            <person name="Kalkatawi M."/>
            <person name="Stingl U."/>
            <person name="Bajic V.B."/>
        </authorList>
    </citation>
    <scope>NUCLEOTIDE SEQUENCE [LARGE SCALE GENOMIC DNA]</scope>
    <source>
        <strain evidence="2 3">E1L3A</strain>
    </source>
</reference>
<evidence type="ECO:0000256" key="1">
    <source>
        <dbReference type="SAM" id="SignalP"/>
    </source>
</evidence>
<comment type="caution">
    <text evidence="2">The sequence shown here is derived from an EMBL/GenBank/DDBJ whole genome shotgun (WGS) entry which is preliminary data.</text>
</comment>
<sequence length="332" mass="35795">MRYGKASHPRLSRLWITGLLALAMTCNAGALLASDKEQPSPDQATASPAAPANFAHYRDTRAGFEFDYPRQLELDAADRPHERDSDARVLSSDALTLRVSTTARGGRSLRALAVDTIGDPSAASETRNTAGSVVLVQDDESASRAVKAIALAQDRAAIMIVEGASAPQRDAILSSFVPVSAAVSDPAETDAEARYRNPQLGFSIERPKGARVSRDGDDTVSFKVLGPANAAASEISDGFVLTVTRDRKPGIDTLAEYAEAVRADGAPSANSVKMGDYTALQYTTQTEMGDTVSHWLYRLGERRQYQVTATVSGEHERYREQIQTMLKSLLFD</sequence>
<dbReference type="Proteomes" id="UP000006242">
    <property type="component" value="Unassembled WGS sequence"/>
</dbReference>